<evidence type="ECO:0000313" key="2">
    <source>
        <dbReference type="EMBL" id="QTC93274.1"/>
    </source>
</evidence>
<name>A0A975C6D5_9CAUL</name>
<dbReference type="AlphaFoldDB" id="A0A975C6D5"/>
<sequence>MNRRVVLGGSLLGAAATPVVAQTAHEPAAPLAPPEDPTPRAVVHFAPERFDDLWWENDRIAHRIYGPALQAQEPPSGSGVDVWGKKTRVPFMQRQMASGSYHVDHGEGLDFYEVGGSRGCGGLGVWYDNKLWTSRNFATYRILDTGGDAARFEVDYAPWPVDVIRKVSETRRVELPMGSNFNRITSTLTSDTAEPLTVGIGIARRRPATRANNIRREKERGRLDVWGPEAAPGSIGISVLVDPKSVVGFVDDFDNYLILAEVQPGVPFTYYVGACWDGGGDFAGRDAWWAHVDGRAFTF</sequence>
<gene>
    <name evidence="2" type="ORF">IFJ75_09080</name>
</gene>
<dbReference type="EMBL" id="CP062222">
    <property type="protein sequence ID" value="QTC93274.1"/>
    <property type="molecule type" value="Genomic_DNA"/>
</dbReference>
<evidence type="ECO:0000256" key="1">
    <source>
        <dbReference type="SAM" id="SignalP"/>
    </source>
</evidence>
<keyword evidence="1" id="KW-0732">Signal</keyword>
<organism evidence="2 3">
    <name type="scientific">Brevundimonas goettingensis</name>
    <dbReference type="NCBI Taxonomy" id="2774190"/>
    <lineage>
        <taxon>Bacteria</taxon>
        <taxon>Pseudomonadati</taxon>
        <taxon>Pseudomonadota</taxon>
        <taxon>Alphaproteobacteria</taxon>
        <taxon>Caulobacterales</taxon>
        <taxon>Caulobacteraceae</taxon>
        <taxon>Brevundimonas</taxon>
    </lineage>
</organism>
<feature type="signal peptide" evidence="1">
    <location>
        <begin position="1"/>
        <end position="21"/>
    </location>
</feature>
<accession>A0A975C6D5</accession>
<dbReference type="InterPro" id="IPR032342">
    <property type="entry name" value="DUF4861"/>
</dbReference>
<proteinExistence type="predicted"/>
<keyword evidence="3" id="KW-1185">Reference proteome</keyword>
<dbReference type="KEGG" id="bgoe:IFJ75_09080"/>
<feature type="chain" id="PRO_5037352869" evidence="1">
    <location>
        <begin position="22"/>
        <end position="299"/>
    </location>
</feature>
<reference evidence="2" key="1">
    <citation type="submission" date="2020-09" db="EMBL/GenBank/DDBJ databases">
        <title>Brevundimonas sp. LVF2 isolated from a puddle in Goettingen, Germany.</title>
        <authorList>
            <person name="Friedrich I."/>
            <person name="Klassen A."/>
            <person name="Hannes N."/>
            <person name="Schneider D."/>
            <person name="Hertel R."/>
            <person name="Daniel R."/>
        </authorList>
    </citation>
    <scope>NUCLEOTIDE SEQUENCE</scope>
    <source>
        <strain evidence="2">LVF2</strain>
    </source>
</reference>
<dbReference type="Proteomes" id="UP000663918">
    <property type="component" value="Chromosome"/>
</dbReference>
<dbReference type="Pfam" id="PF16153">
    <property type="entry name" value="DUF4861"/>
    <property type="match status" value="1"/>
</dbReference>
<protein>
    <submittedName>
        <fullName evidence="2">DUF4861 family protein</fullName>
    </submittedName>
</protein>
<evidence type="ECO:0000313" key="3">
    <source>
        <dbReference type="Proteomes" id="UP000663918"/>
    </source>
</evidence>